<accession>A0A9P7L0U3</accession>
<name>A0A9P7L0U3_9HYPO</name>
<gene>
    <name evidence="1" type="ORF">H9Q72_007242</name>
</gene>
<organism evidence="1 2">
    <name type="scientific">Fusarium xylarioides</name>
    <dbReference type="NCBI Taxonomy" id="221167"/>
    <lineage>
        <taxon>Eukaryota</taxon>
        <taxon>Fungi</taxon>
        <taxon>Dikarya</taxon>
        <taxon>Ascomycota</taxon>
        <taxon>Pezizomycotina</taxon>
        <taxon>Sordariomycetes</taxon>
        <taxon>Hypocreomycetidae</taxon>
        <taxon>Hypocreales</taxon>
        <taxon>Nectriaceae</taxon>
        <taxon>Fusarium</taxon>
        <taxon>Fusarium fujikuroi species complex</taxon>
    </lineage>
</organism>
<dbReference type="Proteomes" id="UP000750502">
    <property type="component" value="Unassembled WGS sequence"/>
</dbReference>
<evidence type="ECO:0000313" key="1">
    <source>
        <dbReference type="EMBL" id="KAG5764690.1"/>
    </source>
</evidence>
<dbReference type="OrthoDB" id="37659at2759"/>
<proteinExistence type="predicted"/>
<dbReference type="EMBL" id="JADFTT010000236">
    <property type="protein sequence ID" value="KAG5764690.1"/>
    <property type="molecule type" value="Genomic_DNA"/>
</dbReference>
<keyword evidence="2" id="KW-1185">Reference proteome</keyword>
<evidence type="ECO:0000313" key="2">
    <source>
        <dbReference type="Proteomes" id="UP000750502"/>
    </source>
</evidence>
<reference evidence="1" key="2">
    <citation type="submission" date="2020-10" db="EMBL/GenBank/DDBJ databases">
        <authorList>
            <person name="Peck L.D."/>
            <person name="Nowell R.W."/>
            <person name="Flood J."/>
            <person name="Ryan M.J."/>
            <person name="Barraclough T.G."/>
        </authorList>
    </citation>
    <scope>NUCLEOTIDE SEQUENCE</scope>
    <source>
        <strain evidence="1">IMI 127659i</strain>
    </source>
</reference>
<sequence length="121" mass="13844">MHLYPNYCASKAAIHSLAWQIRTQLAMEAEKAKEDNPEAASVRIVDIVPPAVQTELGNKSGAAPFGIPLDQYIEELWSDLKKCVDDEIFTGHGDEFRHIEDERKRVYAQIVEYIKHMPMHH</sequence>
<comment type="caution">
    <text evidence="1">The sequence shown here is derived from an EMBL/GenBank/DDBJ whole genome shotgun (WGS) entry which is preliminary data.</text>
</comment>
<reference evidence="1" key="1">
    <citation type="journal article" date="2020" name="bioRxiv">
        <title>Historical genomics reveals the evolutionary mechanisms behind multiple outbreaks of the host-specific coffee wilt pathogen Fusarium xylarioides.</title>
        <authorList>
            <person name="Peck D."/>
            <person name="Nowell R.W."/>
            <person name="Flood J."/>
            <person name="Ryan M.J."/>
            <person name="Barraclough T.G."/>
        </authorList>
    </citation>
    <scope>NUCLEOTIDE SEQUENCE</scope>
    <source>
        <strain evidence="1">IMI 127659i</strain>
    </source>
</reference>
<dbReference type="AlphaFoldDB" id="A0A9P7L0U3"/>
<protein>
    <submittedName>
        <fullName evidence="1">Uncharacterized protein</fullName>
    </submittedName>
</protein>